<proteinExistence type="predicted"/>
<feature type="compositionally biased region" description="Basic residues" evidence="1">
    <location>
        <begin position="163"/>
        <end position="173"/>
    </location>
</feature>
<gene>
    <name evidence="2" type="ORF">BJ970_003448</name>
</gene>
<dbReference type="Proteomes" id="UP000584374">
    <property type="component" value="Unassembled WGS sequence"/>
</dbReference>
<accession>A0A840Q5M7</accession>
<dbReference type="AlphaFoldDB" id="A0A840Q5M7"/>
<comment type="caution">
    <text evidence="2">The sequence shown here is derived from an EMBL/GenBank/DDBJ whole genome shotgun (WGS) entry which is preliminary data.</text>
</comment>
<name>A0A840Q5M7_9PSEU</name>
<reference evidence="2 3" key="1">
    <citation type="submission" date="2020-08" db="EMBL/GenBank/DDBJ databases">
        <title>Sequencing the genomes of 1000 actinobacteria strains.</title>
        <authorList>
            <person name="Klenk H.-P."/>
        </authorList>
    </citation>
    <scope>NUCLEOTIDE SEQUENCE [LARGE SCALE GENOMIC DNA]</scope>
    <source>
        <strain evidence="2 3">DSM 45584</strain>
    </source>
</reference>
<feature type="compositionally biased region" description="Basic and acidic residues" evidence="1">
    <location>
        <begin position="135"/>
        <end position="151"/>
    </location>
</feature>
<protein>
    <submittedName>
        <fullName evidence="2">Uncharacterized protein</fullName>
    </submittedName>
</protein>
<dbReference type="RefSeq" id="WP_184727163.1">
    <property type="nucleotide sequence ID" value="NZ_JACHIW010000001.1"/>
</dbReference>
<keyword evidence="3" id="KW-1185">Reference proteome</keyword>
<feature type="region of interest" description="Disordered" evidence="1">
    <location>
        <begin position="133"/>
        <end position="223"/>
    </location>
</feature>
<dbReference type="EMBL" id="JACHIW010000001">
    <property type="protein sequence ID" value="MBB5155914.1"/>
    <property type="molecule type" value="Genomic_DNA"/>
</dbReference>
<evidence type="ECO:0000313" key="3">
    <source>
        <dbReference type="Proteomes" id="UP000584374"/>
    </source>
</evidence>
<evidence type="ECO:0000313" key="2">
    <source>
        <dbReference type="EMBL" id="MBB5155914.1"/>
    </source>
</evidence>
<sequence>MTTTNTPGLAGRTINAAHRYRTADGDAFHHRHHNWPLWTLRATTARTIAAALGVPVNHVTVTDDPDRRYGLARQIPGNLITVTDRDTRRAWRFIPDQATFGDGWMLLDECSGCGGTVPLARVATVADLGDWLDPDNDKRFDHVSAEKHGDPRPPPALPAQRALHNHLTRRPNTRHTAPPHGRGPRWSRPDGQLGLSPPRRRRRPPWRPIAIGDTAPRRRGHPARLAAALARCAATRHHTPRRLNTGGRHPAKRRSTMDNIVLGTGVLNWHPDERRTDRYGTVYLNRAPDDHTFDPVRFDDPPVGTRGRLVAVILATRPSFHVGDWSRGHTPTTPTAGEEITLGTGTVFVEPSRYGTTEIGLRPDDDRDTAWLDPAALYRCHEQTVRLELRPDGQV</sequence>
<organism evidence="2 3">
    <name type="scientific">Saccharopolyspora phatthalungensis</name>
    <dbReference type="NCBI Taxonomy" id="664693"/>
    <lineage>
        <taxon>Bacteria</taxon>
        <taxon>Bacillati</taxon>
        <taxon>Actinomycetota</taxon>
        <taxon>Actinomycetes</taxon>
        <taxon>Pseudonocardiales</taxon>
        <taxon>Pseudonocardiaceae</taxon>
        <taxon>Saccharopolyspora</taxon>
    </lineage>
</organism>
<evidence type="ECO:0000256" key="1">
    <source>
        <dbReference type="SAM" id="MobiDB-lite"/>
    </source>
</evidence>